<accession>A0ABV4B6R9</accession>
<comment type="caution">
    <text evidence="1">The sequence shown here is derived from an EMBL/GenBank/DDBJ whole genome shotgun (WGS) entry which is preliminary data.</text>
</comment>
<sequence>MNEIIIKGIDFGSIDLDRFIPENPRNFCLWLTLSIGLKDSDGSHLFQVGVCTVAWLSHKISAEHIFSLRNMILVEEFDFQLIKKKLFEIVADSQRSSWDESVQALSRHFSWEFEN</sequence>
<evidence type="ECO:0000313" key="1">
    <source>
        <dbReference type="EMBL" id="MEY2252586.1"/>
    </source>
</evidence>
<proteinExistence type="predicted"/>
<gene>
    <name evidence="1" type="ORF">AB7A72_16325</name>
</gene>
<dbReference type="Pfam" id="PF15586">
    <property type="entry name" value="Imm8"/>
    <property type="match status" value="1"/>
</dbReference>
<dbReference type="Proteomes" id="UP001562178">
    <property type="component" value="Unassembled WGS sequence"/>
</dbReference>
<evidence type="ECO:0000313" key="2">
    <source>
        <dbReference type="Proteomes" id="UP001562178"/>
    </source>
</evidence>
<dbReference type="RefSeq" id="WP_369460588.1">
    <property type="nucleotide sequence ID" value="NZ_JBGBDC010000007.1"/>
</dbReference>
<protein>
    <submittedName>
        <fullName evidence="1">Imm8 family immunity protein</fullName>
    </submittedName>
</protein>
<keyword evidence="2" id="KW-1185">Reference proteome</keyword>
<dbReference type="InterPro" id="IPR028964">
    <property type="entry name" value="Imm8"/>
</dbReference>
<reference evidence="1 2" key="1">
    <citation type="journal article" date="2016" name="Int. J. Syst. Evol. Microbiol.">
        <title>Description of Comamonas sediminis sp. nov., isolated from lagoon sediments.</title>
        <authorList>
            <person name="Subhash Y."/>
            <person name="Bang J.J."/>
            <person name="You T.H."/>
            <person name="Lee S.S."/>
        </authorList>
    </citation>
    <scope>NUCLEOTIDE SEQUENCE [LARGE SCALE GENOMIC DNA]</scope>
    <source>
        <strain evidence="1 2">JCM 31169</strain>
    </source>
</reference>
<name>A0ABV4B6R9_9BURK</name>
<dbReference type="EMBL" id="JBGBDC010000007">
    <property type="protein sequence ID" value="MEY2252586.1"/>
    <property type="molecule type" value="Genomic_DNA"/>
</dbReference>
<organism evidence="1 2">
    <name type="scientific">Comamonas sediminis</name>
    <dbReference type="NCBI Taxonomy" id="1783360"/>
    <lineage>
        <taxon>Bacteria</taxon>
        <taxon>Pseudomonadati</taxon>
        <taxon>Pseudomonadota</taxon>
        <taxon>Betaproteobacteria</taxon>
        <taxon>Burkholderiales</taxon>
        <taxon>Comamonadaceae</taxon>
        <taxon>Comamonas</taxon>
    </lineage>
</organism>